<accession>A0A7M5VEC1</accession>
<feature type="compositionally biased region" description="Polar residues" evidence="1">
    <location>
        <begin position="112"/>
        <end position="126"/>
    </location>
</feature>
<keyword evidence="3" id="KW-1185">Reference proteome</keyword>
<proteinExistence type="predicted"/>
<dbReference type="Proteomes" id="UP000594262">
    <property type="component" value="Unplaced"/>
</dbReference>
<dbReference type="EnsemblMetazoa" id="CLYHEMT009913.2">
    <property type="protein sequence ID" value="CLYHEMP009913.2"/>
    <property type="gene ID" value="CLYHEMG009913"/>
</dbReference>
<sequence length="183" mass="20375">GLSNSQWKKRLEDFADHKFRFGTGTHPKSKERKAELERVKGCPAHSSNQKIGIFNTKIVCICGYHNSKISFLQSQTNSQQKNQPSTSTSRLLNVSHTLGSQTNSKPSDTHSLKTFTSTSRFSHVPQTFSRQTDSTSSSSTLSSHDQLATSPISRSSQSPTKSSDTYDSNWSSIPKCKFNYFDS</sequence>
<reference evidence="2" key="1">
    <citation type="submission" date="2021-01" db="UniProtKB">
        <authorList>
            <consortium name="EnsemblMetazoa"/>
        </authorList>
    </citation>
    <scope>IDENTIFICATION</scope>
</reference>
<feature type="compositionally biased region" description="Low complexity" evidence="1">
    <location>
        <begin position="127"/>
        <end position="143"/>
    </location>
</feature>
<feature type="compositionally biased region" description="Polar residues" evidence="1">
    <location>
        <begin position="75"/>
        <end position="106"/>
    </location>
</feature>
<protein>
    <submittedName>
        <fullName evidence="2">Uncharacterized protein</fullName>
    </submittedName>
</protein>
<dbReference type="AlphaFoldDB" id="A0A7M5VEC1"/>
<evidence type="ECO:0000313" key="2">
    <source>
        <dbReference type="EnsemblMetazoa" id="CLYHEMP009913.2"/>
    </source>
</evidence>
<name>A0A7M5VEC1_9CNID</name>
<feature type="compositionally biased region" description="Polar residues" evidence="1">
    <location>
        <begin position="144"/>
        <end position="172"/>
    </location>
</feature>
<dbReference type="OrthoDB" id="5978980at2759"/>
<evidence type="ECO:0000313" key="3">
    <source>
        <dbReference type="Proteomes" id="UP000594262"/>
    </source>
</evidence>
<feature type="region of interest" description="Disordered" evidence="1">
    <location>
        <begin position="75"/>
        <end position="173"/>
    </location>
</feature>
<organism evidence="2 3">
    <name type="scientific">Clytia hemisphaerica</name>
    <dbReference type="NCBI Taxonomy" id="252671"/>
    <lineage>
        <taxon>Eukaryota</taxon>
        <taxon>Metazoa</taxon>
        <taxon>Cnidaria</taxon>
        <taxon>Hydrozoa</taxon>
        <taxon>Hydroidolina</taxon>
        <taxon>Leptothecata</taxon>
        <taxon>Obeliida</taxon>
        <taxon>Clytiidae</taxon>
        <taxon>Clytia</taxon>
    </lineage>
</organism>
<evidence type="ECO:0000256" key="1">
    <source>
        <dbReference type="SAM" id="MobiDB-lite"/>
    </source>
</evidence>